<evidence type="ECO:0000313" key="2">
    <source>
        <dbReference type="Proteomes" id="UP000424462"/>
    </source>
</evidence>
<reference evidence="1 2" key="1">
    <citation type="submission" date="2019-11" db="EMBL/GenBank/DDBJ databases">
        <title>Complete genome sequence of Corynebacterium kalinowskii 1959, a novel Corynebacterium species isolated from soil of a small paddock in Vilsendorf, Germany.</title>
        <authorList>
            <person name="Schaffert L."/>
            <person name="Ruwe M."/>
            <person name="Milse J."/>
            <person name="Hanuschka K."/>
            <person name="Ortseifen V."/>
            <person name="Droste J."/>
            <person name="Brandt D."/>
            <person name="Schlueter L."/>
            <person name="Kutter Y."/>
            <person name="Vinke S."/>
            <person name="Viehoefer P."/>
            <person name="Jacob L."/>
            <person name="Luebke N.-C."/>
            <person name="Schulte-Berndt E."/>
            <person name="Hain C."/>
            <person name="Linder M."/>
            <person name="Schmidt P."/>
            <person name="Wollenschlaeger L."/>
            <person name="Luttermann T."/>
            <person name="Thieme E."/>
            <person name="Hassa J."/>
            <person name="Haak M."/>
            <person name="Wittchen M."/>
            <person name="Mentz A."/>
            <person name="Persicke M."/>
            <person name="Busche T."/>
            <person name="Ruckert C."/>
        </authorList>
    </citation>
    <scope>NUCLEOTIDE SEQUENCE [LARGE SCALE GENOMIC DNA]</scope>
    <source>
        <strain evidence="1 2">2039</strain>
    </source>
</reference>
<evidence type="ECO:0000313" key="1">
    <source>
        <dbReference type="EMBL" id="QGU06145.1"/>
    </source>
</evidence>
<dbReference type="RefSeq" id="WP_156229748.1">
    <property type="nucleotide sequence ID" value="NZ_CP046455.1"/>
</dbReference>
<name>A0A6B8W408_9CORY</name>
<keyword evidence="2" id="KW-1185">Reference proteome</keyword>
<accession>A0A6B8W408</accession>
<dbReference type="AlphaFoldDB" id="A0A6B8W408"/>
<protein>
    <submittedName>
        <fullName evidence="1">Uncharacterized protein</fullName>
    </submittedName>
</protein>
<gene>
    <name evidence="1" type="ORF">COCCU_00885</name>
</gene>
<dbReference type="Proteomes" id="UP000424462">
    <property type="component" value="Chromosome"/>
</dbReference>
<dbReference type="KEGG" id="cok:COCCU_00885"/>
<proteinExistence type="predicted"/>
<organism evidence="1 2">
    <name type="scientific">Corynebacterium occultum</name>
    <dbReference type="NCBI Taxonomy" id="2675219"/>
    <lineage>
        <taxon>Bacteria</taxon>
        <taxon>Bacillati</taxon>
        <taxon>Actinomycetota</taxon>
        <taxon>Actinomycetes</taxon>
        <taxon>Mycobacteriales</taxon>
        <taxon>Corynebacteriaceae</taxon>
        <taxon>Corynebacterium</taxon>
    </lineage>
</organism>
<dbReference type="EMBL" id="CP046455">
    <property type="protein sequence ID" value="QGU06145.1"/>
    <property type="molecule type" value="Genomic_DNA"/>
</dbReference>
<sequence length="127" mass="13068">MMTMNLQGPEPLESEPESICTSGVPAMDSAIVVTLPDAAMEHGELVELISGAVSASHLLGLPELLLYASAVQLPGLAVAAAEVSEIPEGFQLRQIDAESGELSDLPANATQLSVDSLLGLDRACQAA</sequence>